<protein>
    <submittedName>
        <fullName evidence="1">Non-classical phosphatidylinositol transfer protein (PITP)</fullName>
    </submittedName>
</protein>
<gene>
    <name evidence="1" type="primary">SFH5_1</name>
    <name evidence="1" type="ORF">LPJ66_006076</name>
</gene>
<dbReference type="Proteomes" id="UP001150581">
    <property type="component" value="Unassembled WGS sequence"/>
</dbReference>
<evidence type="ECO:0000313" key="2">
    <source>
        <dbReference type="Proteomes" id="UP001150581"/>
    </source>
</evidence>
<name>A0ACC1IF22_9FUNG</name>
<keyword evidence="2" id="KW-1185">Reference proteome</keyword>
<dbReference type="EMBL" id="JANBPG010000917">
    <property type="protein sequence ID" value="KAJ1892904.1"/>
    <property type="molecule type" value="Genomic_DNA"/>
</dbReference>
<organism evidence="1 2">
    <name type="scientific">Kickxella alabastrina</name>
    <dbReference type="NCBI Taxonomy" id="61397"/>
    <lineage>
        <taxon>Eukaryota</taxon>
        <taxon>Fungi</taxon>
        <taxon>Fungi incertae sedis</taxon>
        <taxon>Zoopagomycota</taxon>
        <taxon>Kickxellomycotina</taxon>
        <taxon>Kickxellomycetes</taxon>
        <taxon>Kickxellales</taxon>
        <taxon>Kickxellaceae</taxon>
        <taxon>Kickxella</taxon>
    </lineage>
</organism>
<proteinExistence type="predicted"/>
<sequence length="177" mass="18905">MSDNYPETLAVKIFANVPGWGETIFNIVCLWLSEETKQKFVVVSKANTPRVLAERIGLDNIPAKFVAGKSESLVDEVNSAPEPQTAHENPAENQPEPTDTITDADSKQTHQLPPGDTGRISLSASSPPLPSPPQPAVTPAPASPSSNPEDLEDITAGMRIDDKTENQEPEATAAPMP</sequence>
<accession>A0ACC1IF22</accession>
<evidence type="ECO:0000313" key="1">
    <source>
        <dbReference type="EMBL" id="KAJ1892904.1"/>
    </source>
</evidence>
<comment type="caution">
    <text evidence="1">The sequence shown here is derived from an EMBL/GenBank/DDBJ whole genome shotgun (WGS) entry which is preliminary data.</text>
</comment>
<reference evidence="1" key="1">
    <citation type="submission" date="2022-07" db="EMBL/GenBank/DDBJ databases">
        <title>Phylogenomic reconstructions and comparative analyses of Kickxellomycotina fungi.</title>
        <authorList>
            <person name="Reynolds N.K."/>
            <person name="Stajich J.E."/>
            <person name="Barry K."/>
            <person name="Grigoriev I.V."/>
            <person name="Crous P."/>
            <person name="Smith M.E."/>
        </authorList>
    </citation>
    <scope>NUCLEOTIDE SEQUENCE</scope>
    <source>
        <strain evidence="1">Benny 63K</strain>
    </source>
</reference>